<keyword evidence="1" id="KW-1133">Transmembrane helix</keyword>
<name>A0A5C6AQW0_9BACT</name>
<evidence type="ECO:0000259" key="2">
    <source>
        <dbReference type="Pfam" id="PF12697"/>
    </source>
</evidence>
<keyword evidence="1" id="KW-0472">Membrane</keyword>
<dbReference type="AlphaFoldDB" id="A0A5C6AQW0"/>
<protein>
    <submittedName>
        <fullName evidence="3">Alpha/beta hydrolase family protein</fullName>
    </submittedName>
</protein>
<dbReference type="Pfam" id="PF12697">
    <property type="entry name" value="Abhydrolase_6"/>
    <property type="match status" value="1"/>
</dbReference>
<evidence type="ECO:0000256" key="1">
    <source>
        <dbReference type="SAM" id="Phobius"/>
    </source>
</evidence>
<comment type="caution">
    <text evidence="3">The sequence shown here is derived from an EMBL/GenBank/DDBJ whole genome shotgun (WGS) entry which is preliminary data.</text>
</comment>
<keyword evidence="1" id="KW-0812">Transmembrane</keyword>
<sequence>MFCSGIAKRATTSISKTHPRHHAMAIGLITLMFVSSGCATARYLQNRPFRDNALAQSLNLMQWQGPEISQRTQGTLRRYGLSETYDQNSQICIDKLRTLNYQNLDSELTYAVSELAYVEGKKAERRGQSSDAMNHYGIALTTSYRYLFGDQLAEVRNQYDPQFRAVCDLYNESLEDLLRVLCSENRLRPGQTYTIQTADRKFVIRTEMRGAWKPDEFDRYEFTSDFDIKTLRNRHTTFGLGVPLVAVRKPRSGDDEREKYYPEGLSYAVTALLRCSTGVADQAGLNTAQASHTNDVTGGATTKLATYQIATPNSHIPSTDETPVCVLEFFDPLRANQIKLADDWVPLETDLTTPLAYFLDSDEYRKRDRATEGLLDPDDAQQKRGLYMLEPYDPNRIPVLMVHGLWSSPLTWMDMFNDLRSFPEIRQRYQFWFYLYPSGQPFWISATQLRSDLFAMRQTFDPTGQDRAIDNTVLVGHSMGGLIARMQTIDSGDDFWNIVTDQPREKLRGPPDDVNKLVSALDFRPNKSVSRVITIGTPHHGSNRASTAARWLASKVIKLPKMAVSTSTRLTRANPGFFRDTRLLTEANAIDSLAPDSPIFPVMLRAKKAQHVRFHNIIGVLEDPPLLAGRNHRGDGVVEYSSAKMDDVQSELIVDATHTTVHMKGKTIFEVRRILLKHLDEVDSEDRLAWDAPARTPLSADGAEGLISDPRFRYENPETARSVYQLTGQLR</sequence>
<keyword evidence="4" id="KW-1185">Reference proteome</keyword>
<proteinExistence type="predicted"/>
<dbReference type="Proteomes" id="UP000316213">
    <property type="component" value="Unassembled WGS sequence"/>
</dbReference>
<gene>
    <name evidence="3" type="ORF">Pla100_18500</name>
</gene>
<evidence type="ECO:0000313" key="4">
    <source>
        <dbReference type="Proteomes" id="UP000316213"/>
    </source>
</evidence>
<keyword evidence="3" id="KW-0378">Hydrolase</keyword>
<dbReference type="GO" id="GO:0016787">
    <property type="term" value="F:hydrolase activity"/>
    <property type="evidence" value="ECO:0007669"/>
    <property type="project" value="UniProtKB-KW"/>
</dbReference>
<feature type="transmembrane region" description="Helical" evidence="1">
    <location>
        <begin position="23"/>
        <end position="44"/>
    </location>
</feature>
<dbReference type="Gene3D" id="3.40.50.1820">
    <property type="entry name" value="alpha/beta hydrolase"/>
    <property type="match status" value="1"/>
</dbReference>
<accession>A0A5C6AQW0</accession>
<organism evidence="3 4">
    <name type="scientific">Neorhodopirellula pilleata</name>
    <dbReference type="NCBI Taxonomy" id="2714738"/>
    <lineage>
        <taxon>Bacteria</taxon>
        <taxon>Pseudomonadati</taxon>
        <taxon>Planctomycetota</taxon>
        <taxon>Planctomycetia</taxon>
        <taxon>Pirellulales</taxon>
        <taxon>Pirellulaceae</taxon>
        <taxon>Neorhodopirellula</taxon>
    </lineage>
</organism>
<feature type="domain" description="AB hydrolase-1" evidence="2">
    <location>
        <begin position="399"/>
        <end position="660"/>
    </location>
</feature>
<dbReference type="InterPro" id="IPR029058">
    <property type="entry name" value="AB_hydrolase_fold"/>
</dbReference>
<evidence type="ECO:0000313" key="3">
    <source>
        <dbReference type="EMBL" id="TWU02110.1"/>
    </source>
</evidence>
<dbReference type="EMBL" id="SJPM01000002">
    <property type="protein sequence ID" value="TWU02110.1"/>
    <property type="molecule type" value="Genomic_DNA"/>
</dbReference>
<reference evidence="3 4" key="1">
    <citation type="submission" date="2019-02" db="EMBL/GenBank/DDBJ databases">
        <title>Deep-cultivation of Planctomycetes and their phenomic and genomic characterization uncovers novel biology.</title>
        <authorList>
            <person name="Wiegand S."/>
            <person name="Jogler M."/>
            <person name="Boedeker C."/>
            <person name="Pinto D."/>
            <person name="Vollmers J."/>
            <person name="Rivas-Marin E."/>
            <person name="Kohn T."/>
            <person name="Peeters S.H."/>
            <person name="Heuer A."/>
            <person name="Rast P."/>
            <person name="Oberbeckmann S."/>
            <person name="Bunk B."/>
            <person name="Jeske O."/>
            <person name="Meyerdierks A."/>
            <person name="Storesund J.E."/>
            <person name="Kallscheuer N."/>
            <person name="Luecker S."/>
            <person name="Lage O.M."/>
            <person name="Pohl T."/>
            <person name="Merkel B.J."/>
            <person name="Hornburger P."/>
            <person name="Mueller R.-W."/>
            <person name="Bruemmer F."/>
            <person name="Labrenz M."/>
            <person name="Spormann A.M."/>
            <person name="Op Den Camp H."/>
            <person name="Overmann J."/>
            <person name="Amann R."/>
            <person name="Jetten M.S.M."/>
            <person name="Mascher T."/>
            <person name="Medema M.H."/>
            <person name="Devos D.P."/>
            <person name="Kaster A.-K."/>
            <person name="Ovreas L."/>
            <person name="Rohde M."/>
            <person name="Galperin M.Y."/>
            <person name="Jogler C."/>
        </authorList>
    </citation>
    <scope>NUCLEOTIDE SEQUENCE [LARGE SCALE GENOMIC DNA]</scope>
    <source>
        <strain evidence="3 4">Pla100</strain>
    </source>
</reference>
<dbReference type="InterPro" id="IPR000073">
    <property type="entry name" value="AB_hydrolase_1"/>
</dbReference>
<dbReference type="SUPFAM" id="SSF53474">
    <property type="entry name" value="alpha/beta-Hydrolases"/>
    <property type="match status" value="1"/>
</dbReference>